<keyword evidence="1" id="KW-1133">Transmembrane helix</keyword>
<dbReference type="HOGENOM" id="CLU_2414176_0_0_1"/>
<proteinExistence type="predicted"/>
<keyword evidence="1" id="KW-0472">Membrane</keyword>
<reference evidence="2 3" key="1">
    <citation type="submission" date="2014-04" db="EMBL/GenBank/DDBJ databases">
        <authorList>
            <consortium name="DOE Joint Genome Institute"/>
            <person name="Kuo A."/>
            <person name="Kohler A."/>
            <person name="Costa M.D."/>
            <person name="Nagy L.G."/>
            <person name="Floudas D."/>
            <person name="Copeland A."/>
            <person name="Barry K.W."/>
            <person name="Cichocki N."/>
            <person name="Veneault-Fourrey C."/>
            <person name="LaButti K."/>
            <person name="Lindquist E.A."/>
            <person name="Lipzen A."/>
            <person name="Lundell T."/>
            <person name="Morin E."/>
            <person name="Murat C."/>
            <person name="Sun H."/>
            <person name="Tunlid A."/>
            <person name="Henrissat B."/>
            <person name="Grigoriev I.V."/>
            <person name="Hibbett D.S."/>
            <person name="Martin F."/>
            <person name="Nordberg H.P."/>
            <person name="Cantor M.N."/>
            <person name="Hua S.X."/>
        </authorList>
    </citation>
    <scope>NUCLEOTIDE SEQUENCE [LARGE SCALE GENOMIC DNA]</scope>
    <source>
        <strain evidence="2 3">Marx 270</strain>
    </source>
</reference>
<gene>
    <name evidence="2" type="ORF">M404DRAFT_512344</name>
</gene>
<dbReference type="InParanoid" id="A0A0C3K7K3"/>
<keyword evidence="1" id="KW-0812">Transmembrane</keyword>
<evidence type="ECO:0000313" key="3">
    <source>
        <dbReference type="Proteomes" id="UP000054217"/>
    </source>
</evidence>
<dbReference type="EMBL" id="KN831966">
    <property type="protein sequence ID" value="KIO05592.1"/>
    <property type="molecule type" value="Genomic_DNA"/>
</dbReference>
<dbReference type="AlphaFoldDB" id="A0A0C3K7K3"/>
<dbReference type="Proteomes" id="UP000054217">
    <property type="component" value="Unassembled WGS sequence"/>
</dbReference>
<accession>A0A0C3K7K3</accession>
<sequence>MAFKYHALQFTKHYIASGSSDASEEQPLLRLWSTEVSSTQPDYAKQDSRTYNVPAPLASWYLIITLLVFAVFIGLISFQMYSRPSTYFHDGL</sequence>
<feature type="transmembrane region" description="Helical" evidence="1">
    <location>
        <begin position="58"/>
        <end position="78"/>
    </location>
</feature>
<evidence type="ECO:0000256" key="1">
    <source>
        <dbReference type="SAM" id="Phobius"/>
    </source>
</evidence>
<protein>
    <submittedName>
        <fullName evidence="2">Uncharacterized protein</fullName>
    </submittedName>
</protein>
<keyword evidence="3" id="KW-1185">Reference proteome</keyword>
<reference evidence="3" key="2">
    <citation type="submission" date="2015-01" db="EMBL/GenBank/DDBJ databases">
        <title>Evolutionary Origins and Diversification of the Mycorrhizal Mutualists.</title>
        <authorList>
            <consortium name="DOE Joint Genome Institute"/>
            <consortium name="Mycorrhizal Genomics Consortium"/>
            <person name="Kohler A."/>
            <person name="Kuo A."/>
            <person name="Nagy L.G."/>
            <person name="Floudas D."/>
            <person name="Copeland A."/>
            <person name="Barry K.W."/>
            <person name="Cichocki N."/>
            <person name="Veneault-Fourrey C."/>
            <person name="LaButti K."/>
            <person name="Lindquist E.A."/>
            <person name="Lipzen A."/>
            <person name="Lundell T."/>
            <person name="Morin E."/>
            <person name="Murat C."/>
            <person name="Riley R."/>
            <person name="Ohm R."/>
            <person name="Sun H."/>
            <person name="Tunlid A."/>
            <person name="Henrissat B."/>
            <person name="Grigoriev I.V."/>
            <person name="Hibbett D.S."/>
            <person name="Martin F."/>
        </authorList>
    </citation>
    <scope>NUCLEOTIDE SEQUENCE [LARGE SCALE GENOMIC DNA]</scope>
    <source>
        <strain evidence="3">Marx 270</strain>
    </source>
</reference>
<organism evidence="2 3">
    <name type="scientific">Pisolithus tinctorius Marx 270</name>
    <dbReference type="NCBI Taxonomy" id="870435"/>
    <lineage>
        <taxon>Eukaryota</taxon>
        <taxon>Fungi</taxon>
        <taxon>Dikarya</taxon>
        <taxon>Basidiomycota</taxon>
        <taxon>Agaricomycotina</taxon>
        <taxon>Agaricomycetes</taxon>
        <taxon>Agaricomycetidae</taxon>
        <taxon>Boletales</taxon>
        <taxon>Sclerodermatineae</taxon>
        <taxon>Pisolithaceae</taxon>
        <taxon>Pisolithus</taxon>
    </lineage>
</organism>
<name>A0A0C3K7K3_PISTI</name>
<evidence type="ECO:0000313" key="2">
    <source>
        <dbReference type="EMBL" id="KIO05592.1"/>
    </source>
</evidence>